<dbReference type="Gene3D" id="3.40.1410.10">
    <property type="entry name" value="Chorismate lyase-like"/>
    <property type="match status" value="1"/>
</dbReference>
<dbReference type="SMART" id="SM00866">
    <property type="entry name" value="UTRA"/>
    <property type="match status" value="1"/>
</dbReference>
<dbReference type="PANTHER" id="PTHR44846:SF1">
    <property type="entry name" value="MANNOSYL-D-GLYCERATE TRANSPORT_METABOLISM SYSTEM REPRESSOR MNGR-RELATED"/>
    <property type="match status" value="1"/>
</dbReference>
<feature type="region of interest" description="Disordered" evidence="4">
    <location>
        <begin position="247"/>
        <end position="273"/>
    </location>
</feature>
<protein>
    <submittedName>
        <fullName evidence="6">GntR family transcriptional regulator</fullName>
    </submittedName>
</protein>
<feature type="compositionally biased region" description="Basic and acidic residues" evidence="4">
    <location>
        <begin position="261"/>
        <end position="273"/>
    </location>
</feature>
<gene>
    <name evidence="6" type="ORF">FHX42_001522</name>
</gene>
<dbReference type="InterPro" id="IPR050679">
    <property type="entry name" value="Bact_HTH_transcr_reg"/>
</dbReference>
<keyword evidence="7" id="KW-1185">Reference proteome</keyword>
<dbReference type="EMBL" id="JACGWZ010000001">
    <property type="protein sequence ID" value="MBA8824193.1"/>
    <property type="molecule type" value="Genomic_DNA"/>
</dbReference>
<dbReference type="InterPro" id="IPR036388">
    <property type="entry name" value="WH-like_DNA-bd_sf"/>
</dbReference>
<dbReference type="Gene3D" id="1.10.10.10">
    <property type="entry name" value="Winged helix-like DNA-binding domain superfamily/Winged helix DNA-binding domain"/>
    <property type="match status" value="1"/>
</dbReference>
<evidence type="ECO:0000259" key="5">
    <source>
        <dbReference type="PROSITE" id="PS50949"/>
    </source>
</evidence>
<dbReference type="PRINTS" id="PR00035">
    <property type="entry name" value="HTHGNTR"/>
</dbReference>
<feature type="domain" description="HTH gntR-type" evidence="5">
    <location>
        <begin position="7"/>
        <end position="75"/>
    </location>
</feature>
<keyword evidence="3" id="KW-0804">Transcription</keyword>
<organism evidence="6 7">
    <name type="scientific">Halosaccharopolyspora lacisalsi</name>
    <dbReference type="NCBI Taxonomy" id="1000566"/>
    <lineage>
        <taxon>Bacteria</taxon>
        <taxon>Bacillati</taxon>
        <taxon>Actinomycetota</taxon>
        <taxon>Actinomycetes</taxon>
        <taxon>Pseudonocardiales</taxon>
        <taxon>Pseudonocardiaceae</taxon>
        <taxon>Halosaccharopolyspora</taxon>
    </lineage>
</organism>
<sequence length="291" mass="31322">MDRSSSRPLHAQVSEALREEIRDRRLPAGFALPSEESLRQRFGVARSVMRQALATLVAEGLVDKGRGRGSVVAPAGEHHRLVQRSSGLFSQMAAEGLTVTTRVLQLREEDAPAVAQWLGTPRVLRLERLRSVEGNPLAYIRTYLPLPRCSGLSSDELTDASLHDMLTSRLGLRPTNGRRQVRAVAADTDLAASLDVAPGSPLLLLEGHGNDQLGRPLEVFATWHSASDIAFDIDVQDDTGTAALSGPVARASSSDLPNDPPRGHESAPEDLRTAADSAQRLATLLNSLANE</sequence>
<dbReference type="SUPFAM" id="SSF64288">
    <property type="entry name" value="Chorismate lyase-like"/>
    <property type="match status" value="1"/>
</dbReference>
<dbReference type="Proteomes" id="UP000569329">
    <property type="component" value="Unassembled WGS sequence"/>
</dbReference>
<name>A0A839DT05_9PSEU</name>
<proteinExistence type="predicted"/>
<dbReference type="PANTHER" id="PTHR44846">
    <property type="entry name" value="MANNOSYL-D-GLYCERATE TRANSPORT/METABOLISM SYSTEM REPRESSOR MNGR-RELATED"/>
    <property type="match status" value="1"/>
</dbReference>
<evidence type="ECO:0000256" key="2">
    <source>
        <dbReference type="ARBA" id="ARBA00023125"/>
    </source>
</evidence>
<evidence type="ECO:0000256" key="4">
    <source>
        <dbReference type="SAM" id="MobiDB-lite"/>
    </source>
</evidence>
<dbReference type="Pfam" id="PF00392">
    <property type="entry name" value="GntR"/>
    <property type="match status" value="1"/>
</dbReference>
<comment type="caution">
    <text evidence="6">The sequence shown here is derived from an EMBL/GenBank/DDBJ whole genome shotgun (WGS) entry which is preliminary data.</text>
</comment>
<evidence type="ECO:0000313" key="6">
    <source>
        <dbReference type="EMBL" id="MBA8824193.1"/>
    </source>
</evidence>
<dbReference type="GO" id="GO:0003700">
    <property type="term" value="F:DNA-binding transcription factor activity"/>
    <property type="evidence" value="ECO:0007669"/>
    <property type="project" value="InterPro"/>
</dbReference>
<dbReference type="PROSITE" id="PS50949">
    <property type="entry name" value="HTH_GNTR"/>
    <property type="match status" value="1"/>
</dbReference>
<keyword evidence="1" id="KW-0805">Transcription regulation</keyword>
<dbReference type="AlphaFoldDB" id="A0A839DT05"/>
<dbReference type="InterPro" id="IPR036390">
    <property type="entry name" value="WH_DNA-bd_sf"/>
</dbReference>
<accession>A0A839DT05</accession>
<dbReference type="InterPro" id="IPR000524">
    <property type="entry name" value="Tscrpt_reg_HTH_GntR"/>
</dbReference>
<dbReference type="GO" id="GO:0045892">
    <property type="term" value="P:negative regulation of DNA-templated transcription"/>
    <property type="evidence" value="ECO:0007669"/>
    <property type="project" value="TreeGrafter"/>
</dbReference>
<dbReference type="SUPFAM" id="SSF46785">
    <property type="entry name" value="Winged helix' DNA-binding domain"/>
    <property type="match status" value="1"/>
</dbReference>
<dbReference type="GO" id="GO:0003677">
    <property type="term" value="F:DNA binding"/>
    <property type="evidence" value="ECO:0007669"/>
    <property type="project" value="UniProtKB-KW"/>
</dbReference>
<reference evidence="6 7" key="1">
    <citation type="submission" date="2020-07" db="EMBL/GenBank/DDBJ databases">
        <title>Sequencing the genomes of 1000 actinobacteria strains.</title>
        <authorList>
            <person name="Klenk H.-P."/>
        </authorList>
    </citation>
    <scope>NUCLEOTIDE SEQUENCE [LARGE SCALE GENOMIC DNA]</scope>
    <source>
        <strain evidence="6 7">DSM 45975</strain>
    </source>
</reference>
<dbReference type="RefSeq" id="WP_182543332.1">
    <property type="nucleotide sequence ID" value="NZ_JACGWZ010000001.1"/>
</dbReference>
<dbReference type="SMART" id="SM00345">
    <property type="entry name" value="HTH_GNTR"/>
    <property type="match status" value="1"/>
</dbReference>
<dbReference type="CDD" id="cd07377">
    <property type="entry name" value="WHTH_GntR"/>
    <property type="match status" value="1"/>
</dbReference>
<dbReference type="InterPro" id="IPR011663">
    <property type="entry name" value="UTRA"/>
</dbReference>
<evidence type="ECO:0000313" key="7">
    <source>
        <dbReference type="Proteomes" id="UP000569329"/>
    </source>
</evidence>
<dbReference type="Pfam" id="PF07702">
    <property type="entry name" value="UTRA"/>
    <property type="match status" value="1"/>
</dbReference>
<dbReference type="InterPro" id="IPR028978">
    <property type="entry name" value="Chorismate_lyase_/UTRA_dom_sf"/>
</dbReference>
<evidence type="ECO:0000256" key="1">
    <source>
        <dbReference type="ARBA" id="ARBA00023015"/>
    </source>
</evidence>
<evidence type="ECO:0000256" key="3">
    <source>
        <dbReference type="ARBA" id="ARBA00023163"/>
    </source>
</evidence>
<keyword evidence="2" id="KW-0238">DNA-binding</keyword>